<sequence length="142" mass="15929">MMKKIMARQPNVKLHTLEEQFTCFPFKGNVDDVYPHDYLFAVDDDQCFGWMNSGLQTKDGKQLTLLGDVALSNKLVVYDLENQSIGWTEYNCSSSIKVKDEQSGKVFSVGAHNISAASVNSFNTAKILTLLLFMAIFFGNLM</sequence>
<dbReference type="InterPro" id="IPR021109">
    <property type="entry name" value="Peptidase_aspartic_dom_sf"/>
</dbReference>
<feature type="transmembrane region" description="Helical" evidence="1">
    <location>
        <begin position="124"/>
        <end position="141"/>
    </location>
</feature>
<accession>A0AAD8HV42</accession>
<dbReference type="Gene3D" id="2.40.70.10">
    <property type="entry name" value="Acid Proteases"/>
    <property type="match status" value="1"/>
</dbReference>
<feature type="domain" description="Peptidase A1" evidence="2">
    <location>
        <begin position="1"/>
        <end position="88"/>
    </location>
</feature>
<dbReference type="Proteomes" id="UP001237642">
    <property type="component" value="Unassembled WGS sequence"/>
</dbReference>
<evidence type="ECO:0000313" key="4">
    <source>
        <dbReference type="Proteomes" id="UP001237642"/>
    </source>
</evidence>
<reference evidence="3" key="1">
    <citation type="submission" date="2023-02" db="EMBL/GenBank/DDBJ databases">
        <title>Genome of toxic invasive species Heracleum sosnowskyi carries increased number of genes despite the absence of recent whole-genome duplications.</title>
        <authorList>
            <person name="Schelkunov M."/>
            <person name="Shtratnikova V."/>
            <person name="Makarenko M."/>
            <person name="Klepikova A."/>
            <person name="Omelchenko D."/>
            <person name="Novikova G."/>
            <person name="Obukhova E."/>
            <person name="Bogdanov V."/>
            <person name="Penin A."/>
            <person name="Logacheva M."/>
        </authorList>
    </citation>
    <scope>NUCLEOTIDE SEQUENCE</scope>
    <source>
        <strain evidence="3">Hsosn_3</strain>
        <tissue evidence="3">Leaf</tissue>
    </source>
</reference>
<keyword evidence="1" id="KW-0472">Membrane</keyword>
<dbReference type="AlphaFoldDB" id="A0AAD8HV42"/>
<evidence type="ECO:0000313" key="3">
    <source>
        <dbReference type="EMBL" id="KAK1372655.1"/>
    </source>
</evidence>
<evidence type="ECO:0000256" key="1">
    <source>
        <dbReference type="SAM" id="Phobius"/>
    </source>
</evidence>
<evidence type="ECO:0000259" key="2">
    <source>
        <dbReference type="PROSITE" id="PS51767"/>
    </source>
</evidence>
<keyword evidence="4" id="KW-1185">Reference proteome</keyword>
<keyword evidence="1" id="KW-1133">Transmembrane helix</keyword>
<keyword evidence="1" id="KW-0812">Transmembrane</keyword>
<protein>
    <submittedName>
        <fullName evidence="3">Aspartic proteinase Asp1</fullName>
    </submittedName>
</protein>
<name>A0AAD8HV42_9APIA</name>
<dbReference type="Pfam" id="PF00026">
    <property type="entry name" value="Asp"/>
    <property type="match status" value="1"/>
</dbReference>
<gene>
    <name evidence="3" type="ORF">POM88_028848</name>
</gene>
<organism evidence="3 4">
    <name type="scientific">Heracleum sosnowskyi</name>
    <dbReference type="NCBI Taxonomy" id="360622"/>
    <lineage>
        <taxon>Eukaryota</taxon>
        <taxon>Viridiplantae</taxon>
        <taxon>Streptophyta</taxon>
        <taxon>Embryophyta</taxon>
        <taxon>Tracheophyta</taxon>
        <taxon>Spermatophyta</taxon>
        <taxon>Magnoliopsida</taxon>
        <taxon>eudicotyledons</taxon>
        <taxon>Gunneridae</taxon>
        <taxon>Pentapetalae</taxon>
        <taxon>asterids</taxon>
        <taxon>campanulids</taxon>
        <taxon>Apiales</taxon>
        <taxon>Apiaceae</taxon>
        <taxon>Apioideae</taxon>
        <taxon>apioid superclade</taxon>
        <taxon>Tordylieae</taxon>
        <taxon>Tordyliinae</taxon>
        <taxon>Heracleum</taxon>
    </lineage>
</organism>
<dbReference type="EMBL" id="JAUIZM010000007">
    <property type="protein sequence ID" value="KAK1372655.1"/>
    <property type="molecule type" value="Genomic_DNA"/>
</dbReference>
<comment type="caution">
    <text evidence="3">The sequence shown here is derived from an EMBL/GenBank/DDBJ whole genome shotgun (WGS) entry which is preliminary data.</text>
</comment>
<dbReference type="PROSITE" id="PS51767">
    <property type="entry name" value="PEPTIDASE_A1"/>
    <property type="match status" value="1"/>
</dbReference>
<dbReference type="InterPro" id="IPR033121">
    <property type="entry name" value="PEPTIDASE_A1"/>
</dbReference>
<proteinExistence type="predicted"/>
<reference evidence="3" key="2">
    <citation type="submission" date="2023-05" db="EMBL/GenBank/DDBJ databases">
        <authorList>
            <person name="Schelkunov M.I."/>
        </authorList>
    </citation>
    <scope>NUCLEOTIDE SEQUENCE</scope>
    <source>
        <strain evidence="3">Hsosn_3</strain>
        <tissue evidence="3">Leaf</tissue>
    </source>
</reference>
<dbReference type="SUPFAM" id="SSF50630">
    <property type="entry name" value="Acid proteases"/>
    <property type="match status" value="1"/>
</dbReference>